<proteinExistence type="predicted"/>
<dbReference type="Proteomes" id="UP000429523">
    <property type="component" value="Unassembled WGS sequence"/>
</dbReference>
<keyword evidence="1" id="KW-0732">Signal</keyword>
<evidence type="ECO:0008006" key="4">
    <source>
        <dbReference type="Google" id="ProtNLM"/>
    </source>
</evidence>
<accession>A0A6A3D7S3</accession>
<reference evidence="2 3" key="1">
    <citation type="submission" date="2018-08" db="EMBL/GenBank/DDBJ databases">
        <title>Genomic investigation of the strawberry pathogen Phytophthora fragariae indicates pathogenicity is determined by transcriptional variation in three key races.</title>
        <authorList>
            <person name="Adams T.M."/>
            <person name="Armitage A.D."/>
            <person name="Sobczyk M.K."/>
            <person name="Bates H.J."/>
            <person name="Dunwell J.M."/>
            <person name="Nellist C.F."/>
            <person name="Harrison R.J."/>
        </authorList>
    </citation>
    <scope>NUCLEOTIDE SEQUENCE [LARGE SCALE GENOMIC DNA]</scope>
    <source>
        <strain evidence="2 3">NOV-9</strain>
    </source>
</reference>
<comment type="caution">
    <text evidence="2">The sequence shown here is derived from an EMBL/GenBank/DDBJ whole genome shotgun (WGS) entry which is preliminary data.</text>
</comment>
<sequence length="71" mass="8255">MTFVFILPAYLWLTHGDALARSFLIRVRRWAPDGRHALQQRTIHNCFTSGLRIPQARCIELRCGICLQDDD</sequence>
<protein>
    <recommendedName>
        <fullName evidence="4">Secreted protein</fullName>
    </recommendedName>
</protein>
<dbReference type="EMBL" id="QXGF01011410">
    <property type="protein sequence ID" value="KAE8916213.1"/>
    <property type="molecule type" value="Genomic_DNA"/>
</dbReference>
<evidence type="ECO:0000256" key="1">
    <source>
        <dbReference type="SAM" id="SignalP"/>
    </source>
</evidence>
<gene>
    <name evidence="2" type="ORF">PF009_g33461</name>
</gene>
<evidence type="ECO:0000313" key="2">
    <source>
        <dbReference type="EMBL" id="KAE8916213.1"/>
    </source>
</evidence>
<organism evidence="2 3">
    <name type="scientific">Phytophthora fragariae</name>
    <dbReference type="NCBI Taxonomy" id="53985"/>
    <lineage>
        <taxon>Eukaryota</taxon>
        <taxon>Sar</taxon>
        <taxon>Stramenopiles</taxon>
        <taxon>Oomycota</taxon>
        <taxon>Peronosporomycetes</taxon>
        <taxon>Peronosporales</taxon>
        <taxon>Peronosporaceae</taxon>
        <taxon>Phytophthora</taxon>
    </lineage>
</organism>
<feature type="signal peptide" evidence="1">
    <location>
        <begin position="1"/>
        <end position="16"/>
    </location>
</feature>
<evidence type="ECO:0000313" key="3">
    <source>
        <dbReference type="Proteomes" id="UP000429523"/>
    </source>
</evidence>
<feature type="chain" id="PRO_5025422564" description="Secreted protein" evidence="1">
    <location>
        <begin position="17"/>
        <end position="71"/>
    </location>
</feature>
<dbReference type="AlphaFoldDB" id="A0A6A3D7S3"/>
<name>A0A6A3D7S3_9STRA</name>